<dbReference type="InterPro" id="IPR042242">
    <property type="entry name" value="RecO_C"/>
</dbReference>
<evidence type="ECO:0000256" key="4">
    <source>
        <dbReference type="ARBA" id="ARBA00022763"/>
    </source>
</evidence>
<evidence type="ECO:0000256" key="1">
    <source>
        <dbReference type="ARBA" id="ARBA00003065"/>
    </source>
</evidence>
<evidence type="ECO:0000256" key="7">
    <source>
        <dbReference type="ARBA" id="ARBA00033409"/>
    </source>
</evidence>
<evidence type="ECO:0000313" key="10">
    <source>
        <dbReference type="EMBL" id="TDR39392.1"/>
    </source>
</evidence>
<dbReference type="HAMAP" id="MF_00201">
    <property type="entry name" value="RecO"/>
    <property type="match status" value="1"/>
</dbReference>
<dbReference type="InterPro" id="IPR022572">
    <property type="entry name" value="DNA_rep/recomb_RecO_N"/>
</dbReference>
<keyword evidence="11" id="KW-1185">Reference proteome</keyword>
<dbReference type="EMBL" id="SNZH01000016">
    <property type="protein sequence ID" value="TDR39392.1"/>
    <property type="molecule type" value="Genomic_DNA"/>
</dbReference>
<dbReference type="Gene3D" id="1.20.1440.120">
    <property type="entry name" value="Recombination protein O, C-terminal domain"/>
    <property type="match status" value="1"/>
</dbReference>
<evidence type="ECO:0000256" key="2">
    <source>
        <dbReference type="ARBA" id="ARBA00007452"/>
    </source>
</evidence>
<keyword evidence="4 8" id="KW-0227">DNA damage</keyword>
<name>A0A4R6YPB3_9GAMM</name>
<evidence type="ECO:0000256" key="3">
    <source>
        <dbReference type="ARBA" id="ARBA00021310"/>
    </source>
</evidence>
<comment type="caution">
    <text evidence="10">The sequence shown here is derived from an EMBL/GenBank/DDBJ whole genome shotgun (WGS) entry which is preliminary data.</text>
</comment>
<proteinExistence type="inferred from homology"/>
<comment type="similarity">
    <text evidence="2 8">Belongs to the RecO family.</text>
</comment>
<evidence type="ECO:0000259" key="9">
    <source>
        <dbReference type="Pfam" id="PF11967"/>
    </source>
</evidence>
<dbReference type="InterPro" id="IPR012340">
    <property type="entry name" value="NA-bd_OB-fold"/>
</dbReference>
<dbReference type="SUPFAM" id="SSF57863">
    <property type="entry name" value="ArfGap/RecO-like zinc finger"/>
    <property type="match status" value="1"/>
</dbReference>
<dbReference type="Gene3D" id="2.40.50.140">
    <property type="entry name" value="Nucleic acid-binding proteins"/>
    <property type="match status" value="1"/>
</dbReference>
<sequence>MRVEDEPGWLLHARPYRETSLLLEGLSREHGRIGLVARGARREKTRQPRALLQPLVPLSLAWSGHGELVALTAVEARGQPPLLQGTALLCAMYVNELTLRLSPRHDAIPEVFDAYELALQRLADHPECAWTLRRYERDLLAETGYGLVCDSEADRGEPIDPAQDYIYIPEHGAVVYAGQANVLRLRGSALLALAADAMPDSEDLASLRRLMRALIGHQLGGGSLRSWSMLAGNLPAR</sequence>
<reference evidence="10 11" key="1">
    <citation type="submission" date="2019-03" db="EMBL/GenBank/DDBJ databases">
        <title>Genomic Encyclopedia of Type Strains, Phase IV (KMG-IV): sequencing the most valuable type-strain genomes for metagenomic binning, comparative biology and taxonomic classification.</title>
        <authorList>
            <person name="Goeker M."/>
        </authorList>
    </citation>
    <scope>NUCLEOTIDE SEQUENCE [LARGE SCALE GENOMIC DNA]</scope>
    <source>
        <strain evidence="10 11">DSM 21667</strain>
    </source>
</reference>
<dbReference type="GO" id="GO:0006310">
    <property type="term" value="P:DNA recombination"/>
    <property type="evidence" value="ECO:0007669"/>
    <property type="project" value="UniProtKB-UniRule"/>
</dbReference>
<dbReference type="GO" id="GO:0006302">
    <property type="term" value="P:double-strand break repair"/>
    <property type="evidence" value="ECO:0007669"/>
    <property type="project" value="TreeGrafter"/>
</dbReference>
<dbReference type="AlphaFoldDB" id="A0A4R6YPB3"/>
<dbReference type="Proteomes" id="UP000295293">
    <property type="component" value="Unassembled WGS sequence"/>
</dbReference>
<dbReference type="RefSeq" id="WP_133820859.1">
    <property type="nucleotide sequence ID" value="NZ_SNZH01000016.1"/>
</dbReference>
<comment type="function">
    <text evidence="1 8">Involved in DNA repair and RecF pathway recombination.</text>
</comment>
<dbReference type="Pfam" id="PF02565">
    <property type="entry name" value="RecO_C"/>
    <property type="match status" value="1"/>
</dbReference>
<dbReference type="PANTHER" id="PTHR33991">
    <property type="entry name" value="DNA REPAIR PROTEIN RECO"/>
    <property type="match status" value="1"/>
</dbReference>
<dbReference type="OrthoDB" id="9804792at2"/>
<dbReference type="Pfam" id="PF11967">
    <property type="entry name" value="RecO_N"/>
    <property type="match status" value="1"/>
</dbReference>
<protein>
    <recommendedName>
        <fullName evidence="3 8">DNA repair protein RecO</fullName>
    </recommendedName>
    <alternativeName>
        <fullName evidence="7 8">Recombination protein O</fullName>
    </alternativeName>
</protein>
<feature type="domain" description="DNA replication/recombination mediator RecO N-terminal" evidence="9">
    <location>
        <begin position="1"/>
        <end position="76"/>
    </location>
</feature>
<evidence type="ECO:0000256" key="6">
    <source>
        <dbReference type="ARBA" id="ARBA00023204"/>
    </source>
</evidence>
<gene>
    <name evidence="8" type="primary">recO</name>
    <name evidence="10" type="ORF">DFR29_11693</name>
</gene>
<evidence type="ECO:0000256" key="8">
    <source>
        <dbReference type="HAMAP-Rule" id="MF_00201"/>
    </source>
</evidence>
<evidence type="ECO:0000256" key="5">
    <source>
        <dbReference type="ARBA" id="ARBA00023172"/>
    </source>
</evidence>
<keyword evidence="6 8" id="KW-0234">DNA repair</keyword>
<dbReference type="PANTHER" id="PTHR33991:SF1">
    <property type="entry name" value="DNA REPAIR PROTEIN RECO"/>
    <property type="match status" value="1"/>
</dbReference>
<dbReference type="NCBIfam" id="TIGR00613">
    <property type="entry name" value="reco"/>
    <property type="match status" value="1"/>
</dbReference>
<dbReference type="GO" id="GO:0043590">
    <property type="term" value="C:bacterial nucleoid"/>
    <property type="evidence" value="ECO:0007669"/>
    <property type="project" value="TreeGrafter"/>
</dbReference>
<dbReference type="SUPFAM" id="SSF50249">
    <property type="entry name" value="Nucleic acid-binding proteins"/>
    <property type="match status" value="1"/>
</dbReference>
<dbReference type="InterPro" id="IPR003717">
    <property type="entry name" value="RecO"/>
</dbReference>
<organism evidence="10 11">
    <name type="scientific">Tahibacter aquaticus</name>
    <dbReference type="NCBI Taxonomy" id="520092"/>
    <lineage>
        <taxon>Bacteria</taxon>
        <taxon>Pseudomonadati</taxon>
        <taxon>Pseudomonadota</taxon>
        <taxon>Gammaproteobacteria</taxon>
        <taxon>Lysobacterales</taxon>
        <taxon>Rhodanobacteraceae</taxon>
        <taxon>Tahibacter</taxon>
    </lineage>
</organism>
<keyword evidence="5 8" id="KW-0233">DNA recombination</keyword>
<accession>A0A4R6YPB3</accession>
<evidence type="ECO:0000313" key="11">
    <source>
        <dbReference type="Proteomes" id="UP000295293"/>
    </source>
</evidence>
<dbReference type="InterPro" id="IPR037278">
    <property type="entry name" value="ARFGAP/RecO"/>
</dbReference>